<dbReference type="EMBL" id="JABFTP020000001">
    <property type="protein sequence ID" value="KAL3267410.1"/>
    <property type="molecule type" value="Genomic_DNA"/>
</dbReference>
<evidence type="ECO:0000256" key="3">
    <source>
        <dbReference type="ARBA" id="ARBA00022833"/>
    </source>
</evidence>
<evidence type="ECO:0000256" key="2">
    <source>
        <dbReference type="ARBA" id="ARBA00022723"/>
    </source>
</evidence>
<gene>
    <name evidence="4" type="ORF">HHI36_011539</name>
</gene>
<reference evidence="4 5" key="1">
    <citation type="journal article" date="2021" name="BMC Biol.">
        <title>Horizontally acquired antibacterial genes associated with adaptive radiation of ladybird beetles.</title>
        <authorList>
            <person name="Li H.S."/>
            <person name="Tang X.F."/>
            <person name="Huang Y.H."/>
            <person name="Xu Z.Y."/>
            <person name="Chen M.L."/>
            <person name="Du X.Y."/>
            <person name="Qiu B.Y."/>
            <person name="Chen P.T."/>
            <person name="Zhang W."/>
            <person name="Slipinski A."/>
            <person name="Escalona H.E."/>
            <person name="Waterhouse R.M."/>
            <person name="Zwick A."/>
            <person name="Pang H."/>
        </authorList>
    </citation>
    <scope>NUCLEOTIDE SEQUENCE [LARGE SCALE GENOMIC DNA]</scope>
    <source>
        <strain evidence="4">SYSU2018</strain>
    </source>
</reference>
<organism evidence="4 5">
    <name type="scientific">Cryptolaemus montrouzieri</name>
    <dbReference type="NCBI Taxonomy" id="559131"/>
    <lineage>
        <taxon>Eukaryota</taxon>
        <taxon>Metazoa</taxon>
        <taxon>Ecdysozoa</taxon>
        <taxon>Arthropoda</taxon>
        <taxon>Hexapoda</taxon>
        <taxon>Insecta</taxon>
        <taxon>Pterygota</taxon>
        <taxon>Neoptera</taxon>
        <taxon>Endopterygota</taxon>
        <taxon>Coleoptera</taxon>
        <taxon>Polyphaga</taxon>
        <taxon>Cucujiformia</taxon>
        <taxon>Coccinelloidea</taxon>
        <taxon>Coccinellidae</taxon>
        <taxon>Scymninae</taxon>
        <taxon>Scymnini</taxon>
        <taxon>Cryptolaemus</taxon>
    </lineage>
</organism>
<evidence type="ECO:0000313" key="5">
    <source>
        <dbReference type="Proteomes" id="UP001516400"/>
    </source>
</evidence>
<keyword evidence="3" id="KW-0862">Zinc</keyword>
<proteinExistence type="inferred from homology"/>
<keyword evidence="2" id="KW-0479">Metal-binding</keyword>
<dbReference type="PANTHER" id="PTHR12857:SF0">
    <property type="entry name" value="CXXC MOTIF CONTAINING ZINC BINDING PROTEIN"/>
    <property type="match status" value="1"/>
</dbReference>
<keyword evidence="5" id="KW-1185">Reference proteome</keyword>
<comment type="similarity">
    <text evidence="1">Belongs to the UPF0587 family.</text>
</comment>
<sequence>MVRISLQINVTLEQVEELYTNYPNYTFLLKLKCLNCGECPDKWHDVIESNTFPSKTGKSDTHFSARCKLCGRENSLSIVDGTNAKYKNDDQGNFKSIVTFDCRGIEPVEFTPTDGWIVKVEGSTKLFEDVNLAEKEWVEYDEKINQSVGIYDFKFQFVKIK</sequence>
<name>A0ABD2MMC8_9CUCU</name>
<dbReference type="InterPro" id="IPR008584">
    <property type="entry name" value="CXXC_Zn-binding_euk"/>
</dbReference>
<dbReference type="SUPFAM" id="SSF141678">
    <property type="entry name" value="MAL13P1.257-like"/>
    <property type="match status" value="1"/>
</dbReference>
<accession>A0ABD2MMC8</accession>
<dbReference type="Pfam" id="PF05907">
    <property type="entry name" value="CXXC_Zn-b_euk"/>
    <property type="match status" value="1"/>
</dbReference>
<dbReference type="GO" id="GO:0046872">
    <property type="term" value="F:metal ion binding"/>
    <property type="evidence" value="ECO:0007669"/>
    <property type="project" value="UniProtKB-KW"/>
</dbReference>
<evidence type="ECO:0000256" key="1">
    <source>
        <dbReference type="ARBA" id="ARBA00007818"/>
    </source>
</evidence>
<dbReference type="AlphaFoldDB" id="A0ABD2MMC8"/>
<dbReference type="Proteomes" id="UP001516400">
    <property type="component" value="Unassembled WGS sequence"/>
</dbReference>
<protein>
    <submittedName>
        <fullName evidence="4">Uncharacterized protein</fullName>
    </submittedName>
</protein>
<evidence type="ECO:0000313" key="4">
    <source>
        <dbReference type="EMBL" id="KAL3267410.1"/>
    </source>
</evidence>
<dbReference type="PANTHER" id="PTHR12857">
    <property type="entry name" value="CXXC MOTIF CONTAINING ZINC BINDING PROTEIN"/>
    <property type="match status" value="1"/>
</dbReference>
<comment type="caution">
    <text evidence="4">The sequence shown here is derived from an EMBL/GenBank/DDBJ whole genome shotgun (WGS) entry which is preliminary data.</text>
</comment>